<proteinExistence type="predicted"/>
<evidence type="ECO:0000256" key="3">
    <source>
        <dbReference type="PROSITE-ProRule" id="PRU00023"/>
    </source>
</evidence>
<sequence length="435" mass="49549">MSSSISNNLSVASKQSLRTTFFFKQLPAEIVYKVCDDLDDKTALNFLQTYFKVHRTLNPRECAEKDSYWFDRLKERISQQVTSPYQALRYLTNDNPKERSVISNLLEDSYAEKGNFIENVFDAFQQGTLHLSSVKELSKLDCKIIGLHLYHSQAENLPFIKHLIDGGVNVNKKCSSLKLRPLHCSAILCSVKTTQFLINHGAKIRVDEDEISPIHCQWIGEEVGPELDFAKNIDLLIKNGSDIESTVHPKGYTPLMCAIKYDHLESIKILIKNGAKVNHPIPIKGGNLTAFQFALKSRFIDSKMTLILLKAGAELTFDSFEIISQNHKLSICEVEKVFFELLRWSIQFNKGKNSSKSYQEIRKTLTNRSEQLAKSESLTQQQKDLAKRVYQKLYNEIIAFESSSSSSTQSSSSSKKRGNSYLTQNQNSKKQKKHD</sequence>
<dbReference type="Pfam" id="PF12796">
    <property type="entry name" value="Ank_2"/>
    <property type="match status" value="1"/>
</dbReference>
<dbReference type="PROSITE" id="PS50088">
    <property type="entry name" value="ANK_REPEAT"/>
    <property type="match status" value="1"/>
</dbReference>
<dbReference type="InterPro" id="IPR002110">
    <property type="entry name" value="Ankyrin_rpt"/>
</dbReference>
<accession>A0ABS0AX02</accession>
<dbReference type="Proteomes" id="UP001194714">
    <property type="component" value="Unassembled WGS sequence"/>
</dbReference>
<evidence type="ECO:0000256" key="2">
    <source>
        <dbReference type="ARBA" id="ARBA00023043"/>
    </source>
</evidence>
<dbReference type="InterPro" id="IPR036770">
    <property type="entry name" value="Ankyrin_rpt-contain_sf"/>
</dbReference>
<feature type="compositionally biased region" description="Low complexity" evidence="4">
    <location>
        <begin position="402"/>
        <end position="413"/>
    </location>
</feature>
<dbReference type="Gene3D" id="1.25.40.20">
    <property type="entry name" value="Ankyrin repeat-containing domain"/>
    <property type="match status" value="1"/>
</dbReference>
<dbReference type="EMBL" id="JAAEJV010000002">
    <property type="protein sequence ID" value="MBF5058646.1"/>
    <property type="molecule type" value="Genomic_DNA"/>
</dbReference>
<reference evidence="5 6" key="1">
    <citation type="submission" date="2020-01" db="EMBL/GenBank/DDBJ databases">
        <title>Draft genome sequence of Cand. Neptunochlamydia vexilliferae K9.</title>
        <authorList>
            <person name="Schulz F."/>
            <person name="Koestlbacher S."/>
            <person name="Wascher F."/>
            <person name="Pizzetti I."/>
            <person name="Horn M."/>
        </authorList>
    </citation>
    <scope>NUCLEOTIDE SEQUENCE [LARGE SCALE GENOMIC DNA]</scope>
    <source>
        <strain evidence="5 6">K9</strain>
    </source>
</reference>
<organism evidence="5 6">
    <name type="scientific">Candidatus Neptunichlamydia vexilliferae</name>
    <dbReference type="NCBI Taxonomy" id="1651774"/>
    <lineage>
        <taxon>Bacteria</taxon>
        <taxon>Pseudomonadati</taxon>
        <taxon>Chlamydiota</taxon>
        <taxon>Chlamydiia</taxon>
        <taxon>Parachlamydiales</taxon>
        <taxon>Simkaniaceae</taxon>
        <taxon>Candidatus Neptunichlamydia</taxon>
    </lineage>
</organism>
<evidence type="ECO:0008006" key="7">
    <source>
        <dbReference type="Google" id="ProtNLM"/>
    </source>
</evidence>
<feature type="repeat" description="ANK" evidence="3">
    <location>
        <begin position="250"/>
        <end position="278"/>
    </location>
</feature>
<keyword evidence="1" id="KW-0677">Repeat</keyword>
<evidence type="ECO:0000256" key="1">
    <source>
        <dbReference type="ARBA" id="ARBA00022737"/>
    </source>
</evidence>
<feature type="region of interest" description="Disordered" evidence="4">
    <location>
        <begin position="401"/>
        <end position="435"/>
    </location>
</feature>
<dbReference type="PANTHER" id="PTHR24178">
    <property type="entry name" value="MOLTING PROTEIN MLT-4"/>
    <property type="match status" value="1"/>
</dbReference>
<name>A0ABS0AX02_9BACT</name>
<comment type="caution">
    <text evidence="5">The sequence shown here is derived from an EMBL/GenBank/DDBJ whole genome shotgun (WGS) entry which is preliminary data.</text>
</comment>
<protein>
    <recommendedName>
        <fullName evidence="7">Ankyrin repeat protein</fullName>
    </recommendedName>
</protein>
<keyword evidence="2 3" id="KW-0040">ANK repeat</keyword>
<dbReference type="RefSeq" id="WP_194846926.1">
    <property type="nucleotide sequence ID" value="NZ_JAAEJV010000002.1"/>
</dbReference>
<keyword evidence="6" id="KW-1185">Reference proteome</keyword>
<evidence type="ECO:0000313" key="5">
    <source>
        <dbReference type="EMBL" id="MBF5058646.1"/>
    </source>
</evidence>
<evidence type="ECO:0000256" key="4">
    <source>
        <dbReference type="SAM" id="MobiDB-lite"/>
    </source>
</evidence>
<gene>
    <name evidence="5" type="ORF">NEPTK9_000143</name>
</gene>
<dbReference type="SMART" id="SM00248">
    <property type="entry name" value="ANK"/>
    <property type="match status" value="4"/>
</dbReference>
<dbReference type="SUPFAM" id="SSF48403">
    <property type="entry name" value="Ankyrin repeat"/>
    <property type="match status" value="1"/>
</dbReference>
<dbReference type="PROSITE" id="PS50297">
    <property type="entry name" value="ANK_REP_REGION"/>
    <property type="match status" value="1"/>
</dbReference>
<evidence type="ECO:0000313" key="6">
    <source>
        <dbReference type="Proteomes" id="UP001194714"/>
    </source>
</evidence>